<dbReference type="Pfam" id="PF01368">
    <property type="entry name" value="DHH"/>
    <property type="match status" value="1"/>
</dbReference>
<sequence>MKKYQNLINLIDKRDTFLLTSHVSPDGDSIGSLLGLKYLLEPYAKEIDIILADPVPEYLRFLNGTDDIHLYEELDFKMNKKDYDLYFTLDCGTLERIGEVQQLISADEKIINIDHHGDNNEYGVYNYVDSTVSATGELIYNLAIELGSNYQVDFGMAITTAIITDTGNFKYSNTSSETHRIIADMLELGVDTQKIIKQVYGTESYSSLRLKGEALNNLQIAAQQQIAWISINQETLDHLGATWEDTEGLVNYPRSLKDVEVGILFKEVGFNKTRVSFRSNTYFPVDEFAHEFGGGGHSRAAGCTIQLPLIEAEELVIDKLESKF</sequence>
<feature type="domain" description="DHHA1" evidence="2">
    <location>
        <begin position="238"/>
        <end position="321"/>
    </location>
</feature>
<dbReference type="InterPro" id="IPR003156">
    <property type="entry name" value="DHHA1_dom"/>
</dbReference>
<dbReference type="Gene3D" id="3.10.310.30">
    <property type="match status" value="1"/>
</dbReference>
<dbReference type="GO" id="GO:0003676">
    <property type="term" value="F:nucleic acid binding"/>
    <property type="evidence" value="ECO:0007669"/>
    <property type="project" value="InterPro"/>
</dbReference>
<dbReference type="EMBL" id="FUWM01000003">
    <property type="protein sequence ID" value="SJZ31748.1"/>
    <property type="molecule type" value="Genomic_DNA"/>
</dbReference>
<dbReference type="RefSeq" id="WP_078808798.1">
    <property type="nucleotide sequence ID" value="NZ_FUWM01000003.1"/>
</dbReference>
<dbReference type="InterPro" id="IPR038763">
    <property type="entry name" value="DHH_sf"/>
</dbReference>
<evidence type="ECO:0000313" key="4">
    <source>
        <dbReference type="Proteomes" id="UP000190625"/>
    </source>
</evidence>
<dbReference type="InterPro" id="IPR001667">
    <property type="entry name" value="DDH_dom"/>
</dbReference>
<dbReference type="InterPro" id="IPR051319">
    <property type="entry name" value="Oligoribo/pAp-PDE_c-di-AMP_PDE"/>
</dbReference>
<dbReference type="SUPFAM" id="SSF64182">
    <property type="entry name" value="DHH phosphoesterases"/>
    <property type="match status" value="1"/>
</dbReference>
<dbReference type="STRING" id="142842.SAMN02745118_00274"/>
<proteinExistence type="predicted"/>
<accession>A0A1T4JNL8</accession>
<evidence type="ECO:0000313" key="3">
    <source>
        <dbReference type="EMBL" id="SJZ31748.1"/>
    </source>
</evidence>
<evidence type="ECO:0000259" key="2">
    <source>
        <dbReference type="Pfam" id="PF02272"/>
    </source>
</evidence>
<dbReference type="PANTHER" id="PTHR47618">
    <property type="entry name" value="BIFUNCTIONAL OLIGORIBONUCLEASE AND PAP PHOSPHATASE NRNA"/>
    <property type="match status" value="1"/>
</dbReference>
<dbReference type="Pfam" id="PF02272">
    <property type="entry name" value="DHHA1"/>
    <property type="match status" value="1"/>
</dbReference>
<reference evidence="4" key="1">
    <citation type="submission" date="2017-02" db="EMBL/GenBank/DDBJ databases">
        <authorList>
            <person name="Varghese N."/>
            <person name="Submissions S."/>
        </authorList>
    </citation>
    <scope>NUCLEOTIDE SEQUENCE [LARGE SCALE GENOMIC DNA]</scope>
    <source>
        <strain evidence="4">ATCC BAA-73</strain>
    </source>
</reference>
<dbReference type="Proteomes" id="UP000190625">
    <property type="component" value="Unassembled WGS sequence"/>
</dbReference>
<feature type="domain" description="DDH" evidence="1">
    <location>
        <begin position="18"/>
        <end position="144"/>
    </location>
</feature>
<organism evidence="3 4">
    <name type="scientific">Selenihalanaerobacter shriftii</name>
    <dbReference type="NCBI Taxonomy" id="142842"/>
    <lineage>
        <taxon>Bacteria</taxon>
        <taxon>Bacillati</taxon>
        <taxon>Bacillota</taxon>
        <taxon>Clostridia</taxon>
        <taxon>Halanaerobiales</taxon>
        <taxon>Halobacteroidaceae</taxon>
        <taxon>Selenihalanaerobacter</taxon>
    </lineage>
</organism>
<dbReference type="PANTHER" id="PTHR47618:SF1">
    <property type="entry name" value="BIFUNCTIONAL OLIGORIBONUCLEASE AND PAP PHOSPHATASE NRNA"/>
    <property type="match status" value="1"/>
</dbReference>
<name>A0A1T4JNL8_9FIRM</name>
<keyword evidence="4" id="KW-1185">Reference proteome</keyword>
<gene>
    <name evidence="3" type="ORF">SAMN02745118_00274</name>
</gene>
<dbReference type="Gene3D" id="3.90.1640.10">
    <property type="entry name" value="inorganic pyrophosphatase (n-terminal core)"/>
    <property type="match status" value="1"/>
</dbReference>
<dbReference type="AlphaFoldDB" id="A0A1T4JNL8"/>
<dbReference type="OrthoDB" id="9803668at2"/>
<protein>
    <submittedName>
        <fullName evidence="3">Phosphoesterase RecJ domain-containing protein</fullName>
    </submittedName>
</protein>
<evidence type="ECO:0000259" key="1">
    <source>
        <dbReference type="Pfam" id="PF01368"/>
    </source>
</evidence>